<organism evidence="2 3">
    <name type="scientific">Xylaria arbuscula</name>
    <dbReference type="NCBI Taxonomy" id="114810"/>
    <lineage>
        <taxon>Eukaryota</taxon>
        <taxon>Fungi</taxon>
        <taxon>Dikarya</taxon>
        <taxon>Ascomycota</taxon>
        <taxon>Pezizomycotina</taxon>
        <taxon>Sordariomycetes</taxon>
        <taxon>Xylariomycetidae</taxon>
        <taxon>Xylariales</taxon>
        <taxon>Xylariaceae</taxon>
        <taxon>Xylaria</taxon>
    </lineage>
</organism>
<proteinExistence type="predicted"/>
<feature type="compositionally biased region" description="Polar residues" evidence="1">
    <location>
        <begin position="1"/>
        <end position="12"/>
    </location>
</feature>
<gene>
    <name evidence="2" type="ORF">NPX13_g6190</name>
</gene>
<dbReference type="EMBL" id="JANPWZ010001067">
    <property type="protein sequence ID" value="KAJ3569119.1"/>
    <property type="molecule type" value="Genomic_DNA"/>
</dbReference>
<evidence type="ECO:0000313" key="2">
    <source>
        <dbReference type="EMBL" id="KAJ3569119.1"/>
    </source>
</evidence>
<dbReference type="VEuPathDB" id="FungiDB:F4678DRAFT_103669"/>
<name>A0A9W8NCP8_9PEZI</name>
<comment type="caution">
    <text evidence="2">The sequence shown here is derived from an EMBL/GenBank/DDBJ whole genome shotgun (WGS) entry which is preliminary data.</text>
</comment>
<protein>
    <recommendedName>
        <fullName evidence="4">C2H2-type domain-containing protein</fullName>
    </recommendedName>
</protein>
<feature type="region of interest" description="Disordered" evidence="1">
    <location>
        <begin position="1"/>
        <end position="27"/>
    </location>
</feature>
<evidence type="ECO:0000256" key="1">
    <source>
        <dbReference type="SAM" id="MobiDB-lite"/>
    </source>
</evidence>
<keyword evidence="3" id="KW-1185">Reference proteome</keyword>
<evidence type="ECO:0000313" key="3">
    <source>
        <dbReference type="Proteomes" id="UP001148614"/>
    </source>
</evidence>
<accession>A0A9W8NCP8</accession>
<dbReference type="AlphaFoldDB" id="A0A9W8NCP8"/>
<feature type="compositionally biased region" description="Basic residues" evidence="1">
    <location>
        <begin position="158"/>
        <end position="171"/>
    </location>
</feature>
<feature type="region of interest" description="Disordered" evidence="1">
    <location>
        <begin position="43"/>
        <end position="207"/>
    </location>
</feature>
<feature type="compositionally biased region" description="Low complexity" evidence="1">
    <location>
        <begin position="76"/>
        <end position="90"/>
    </location>
</feature>
<dbReference type="Proteomes" id="UP001148614">
    <property type="component" value="Unassembled WGS sequence"/>
</dbReference>
<reference evidence="2" key="1">
    <citation type="submission" date="2022-07" db="EMBL/GenBank/DDBJ databases">
        <title>Genome Sequence of Xylaria arbuscula.</title>
        <authorList>
            <person name="Buettner E."/>
        </authorList>
    </citation>
    <scope>NUCLEOTIDE SEQUENCE</scope>
    <source>
        <strain evidence="2">VT107</strain>
    </source>
</reference>
<evidence type="ECO:0008006" key="4">
    <source>
        <dbReference type="Google" id="ProtNLM"/>
    </source>
</evidence>
<sequence length="385" mass="43100">MANTSPGTSTFMRNAKPAGHASRLTRDELVLQDQDEDELALSVISSDVSKPPQPSIRKPFSSVKGSLETPSSTKMSQQPKPLPLQSPSGLRLAVHIRSSPVTPFTPINLPSSRESSALPLGPGRTRGQASAAQTPKRPPTPNALALLETQPEATSSLPKKRGRVGSGKRRQLGPTQSPSRGKARGQNQEVKRRGRPPRPPEISFRERYLQSKPSYVSYKCEWDMSEGSQRQKSSTCPAELQNMDTLRRHVFLIHGDMDPLICRFSHCKDHEPPLEFQTEEEFESHMEKKHFANYLWHLGEGCQNNGIWTLKNKPDKLPTYLFDKQGKQVTPSIADQQVESEVQHKKRRRKLRRLLQQQNDNAPSEEEWMKQMLGILGGGGPSEPS</sequence>